<dbReference type="NCBIfam" id="TIGR00277">
    <property type="entry name" value="HDIG"/>
    <property type="match status" value="1"/>
</dbReference>
<evidence type="ECO:0000313" key="4">
    <source>
        <dbReference type="Proteomes" id="UP000031866"/>
    </source>
</evidence>
<evidence type="ECO:0000256" key="1">
    <source>
        <dbReference type="ARBA" id="ARBA00022741"/>
    </source>
</evidence>
<name>A0A0B5QIM4_CLOBE</name>
<dbReference type="RefSeq" id="WP_041900726.1">
    <property type="nucleotide sequence ID" value="NZ_CP010086.2"/>
</dbReference>
<keyword evidence="1" id="KW-0547">Nucleotide-binding</keyword>
<dbReference type="GO" id="GO:0000166">
    <property type="term" value="F:nucleotide binding"/>
    <property type="evidence" value="ECO:0007669"/>
    <property type="project" value="UniProtKB-KW"/>
</dbReference>
<proteinExistence type="predicted"/>
<dbReference type="EMBL" id="CP010086">
    <property type="protein sequence ID" value="AJH02215.1"/>
    <property type="molecule type" value="Genomic_DNA"/>
</dbReference>
<dbReference type="InterPro" id="IPR003607">
    <property type="entry name" value="HD/PDEase_dom"/>
</dbReference>
<dbReference type="AlphaFoldDB" id="A0A0B5QIM4"/>
<dbReference type="KEGG" id="cbei:LF65_05709"/>
<feature type="domain" description="HD" evidence="2">
    <location>
        <begin position="60"/>
        <end position="149"/>
    </location>
</feature>
<dbReference type="SUPFAM" id="SSF109604">
    <property type="entry name" value="HD-domain/PDEase-like"/>
    <property type="match status" value="1"/>
</dbReference>
<dbReference type="InterPro" id="IPR006675">
    <property type="entry name" value="HDIG_dom"/>
</dbReference>
<dbReference type="STRING" id="1520.LF65_05709"/>
<reference evidence="4" key="1">
    <citation type="submission" date="2014-12" db="EMBL/GenBank/DDBJ databases">
        <title>Genome sequence of Clostridium beijerinckii strain 59B.</title>
        <authorList>
            <person name="Little G.T."/>
            <person name="Minton N.P."/>
        </authorList>
    </citation>
    <scope>NUCLEOTIDE SEQUENCE [LARGE SCALE GENOMIC DNA]</scope>
    <source>
        <strain evidence="4">59B</strain>
    </source>
</reference>
<dbReference type="InterPro" id="IPR006674">
    <property type="entry name" value="HD_domain"/>
</dbReference>
<dbReference type="Pfam" id="PF01966">
    <property type="entry name" value="HD"/>
    <property type="match status" value="1"/>
</dbReference>
<protein>
    <submittedName>
        <fullName evidence="3">Phosphohydrolase</fullName>
    </submittedName>
</protein>
<dbReference type="GO" id="GO:0016787">
    <property type="term" value="F:hydrolase activity"/>
    <property type="evidence" value="ECO:0007669"/>
    <property type="project" value="UniProtKB-KW"/>
</dbReference>
<evidence type="ECO:0000313" key="3">
    <source>
        <dbReference type="EMBL" id="AJH02215.1"/>
    </source>
</evidence>
<dbReference type="Proteomes" id="UP000031866">
    <property type="component" value="Chromosome"/>
</dbReference>
<dbReference type="CDD" id="cd00077">
    <property type="entry name" value="HDc"/>
    <property type="match status" value="1"/>
</dbReference>
<evidence type="ECO:0000259" key="2">
    <source>
        <dbReference type="Pfam" id="PF01966"/>
    </source>
</evidence>
<organism evidence="3 4">
    <name type="scientific">Clostridium beijerinckii</name>
    <name type="common">Clostridium MP</name>
    <dbReference type="NCBI Taxonomy" id="1520"/>
    <lineage>
        <taxon>Bacteria</taxon>
        <taxon>Bacillati</taxon>
        <taxon>Bacillota</taxon>
        <taxon>Clostridia</taxon>
        <taxon>Eubacteriales</taxon>
        <taxon>Clostridiaceae</taxon>
        <taxon>Clostridium</taxon>
    </lineage>
</organism>
<dbReference type="InterPro" id="IPR050124">
    <property type="entry name" value="tRNA_CCA-adding_enzyme"/>
</dbReference>
<keyword evidence="3" id="KW-0378">Hydrolase</keyword>
<dbReference type="PANTHER" id="PTHR47545">
    <property type="entry name" value="MULTIFUNCTIONAL CCA PROTEIN"/>
    <property type="match status" value="1"/>
</dbReference>
<dbReference type="PANTHER" id="PTHR47545:SF2">
    <property type="entry name" value="CC-ADDING TRNA NUCLEOTIDYLTRANSFERASE"/>
    <property type="match status" value="1"/>
</dbReference>
<sequence length="210" mass="24891">MNEKEIFLNIEEHLISDDKPSIYLENALKNHNLDNYPFSMISDLRDVDQNPKFHPEGNVFAHTMMVIDQGAVNRERSRDKRVFMWALLLHDIGKKPTTKLRKGRLTSYNHDSVGAEMAREFLTYFNMEENFIDEVRGLVRWHMQSLFVTKDMKFQNIGDMLRDVDINEIFLVSLSDRLGRGNLDHIEINKTKEEVRKFKEKITDFKRKNK</sequence>
<accession>A0A0B5QIM4</accession>
<dbReference type="OrthoDB" id="9805698at2"/>
<gene>
    <name evidence="3" type="ORF">LF65_05709</name>
</gene>
<dbReference type="Gene3D" id="1.10.3090.10">
    <property type="entry name" value="cca-adding enzyme, domain 2"/>
    <property type="match status" value="1"/>
</dbReference>